<accession>A0AAD8U7M3</accession>
<organism evidence="2 3">
    <name type="scientific">Glomerella acutata</name>
    <name type="common">Colletotrichum acutatum</name>
    <dbReference type="NCBI Taxonomy" id="27357"/>
    <lineage>
        <taxon>Eukaryota</taxon>
        <taxon>Fungi</taxon>
        <taxon>Dikarya</taxon>
        <taxon>Ascomycota</taxon>
        <taxon>Pezizomycotina</taxon>
        <taxon>Sordariomycetes</taxon>
        <taxon>Hypocreomycetidae</taxon>
        <taxon>Glomerellales</taxon>
        <taxon>Glomerellaceae</taxon>
        <taxon>Colletotrichum</taxon>
        <taxon>Colletotrichum acutatum species complex</taxon>
    </lineage>
</organism>
<name>A0AAD8U7M3_GLOAC</name>
<evidence type="ECO:0000256" key="1">
    <source>
        <dbReference type="SAM" id="MobiDB-lite"/>
    </source>
</evidence>
<feature type="compositionally biased region" description="Polar residues" evidence="1">
    <location>
        <begin position="190"/>
        <end position="199"/>
    </location>
</feature>
<gene>
    <name evidence="2" type="ORF">BDZ83DRAFT_123064</name>
</gene>
<feature type="region of interest" description="Disordered" evidence="1">
    <location>
        <begin position="177"/>
        <end position="199"/>
    </location>
</feature>
<evidence type="ECO:0000313" key="2">
    <source>
        <dbReference type="EMBL" id="KAK1710921.1"/>
    </source>
</evidence>
<protein>
    <submittedName>
        <fullName evidence="2">Uncharacterized protein</fullName>
    </submittedName>
</protein>
<dbReference type="AlphaFoldDB" id="A0AAD8U7M3"/>
<sequence length="199" mass="21666">MVARTELAAKDGTRSKLIGATLMMSNSTKMLDAGRLEGEVPGLGCEPNPALAVSSMVNVLHFASSYTEYSSYQAMRRQQAYYLIPFRHEHGCGTGLACSFSSKKFQDYPGRSADGGHTGGNRGCFLVVPGVSFDRPQHNLMLSLIDRTLRKVFATPQCVGEIRWKGGPVMIHRSSAVGCREDEPHKGSLIQPQSQDAKT</sequence>
<keyword evidence="3" id="KW-1185">Reference proteome</keyword>
<dbReference type="Proteomes" id="UP001244207">
    <property type="component" value="Unassembled WGS sequence"/>
</dbReference>
<comment type="caution">
    <text evidence="2">The sequence shown here is derived from an EMBL/GenBank/DDBJ whole genome shotgun (WGS) entry which is preliminary data.</text>
</comment>
<dbReference type="GeneID" id="85385064"/>
<evidence type="ECO:0000313" key="3">
    <source>
        <dbReference type="Proteomes" id="UP001244207"/>
    </source>
</evidence>
<reference evidence="2" key="1">
    <citation type="submission" date="2021-12" db="EMBL/GenBank/DDBJ databases">
        <title>Comparative genomics, transcriptomics and evolutionary studies reveal genomic signatures of adaptation to plant cell wall in hemibiotrophic fungi.</title>
        <authorList>
            <consortium name="DOE Joint Genome Institute"/>
            <person name="Baroncelli R."/>
            <person name="Diaz J.F."/>
            <person name="Benocci T."/>
            <person name="Peng M."/>
            <person name="Battaglia E."/>
            <person name="Haridas S."/>
            <person name="Andreopoulos W."/>
            <person name="Labutti K."/>
            <person name="Pangilinan J."/>
            <person name="Floch G.L."/>
            <person name="Makela M.R."/>
            <person name="Henrissat B."/>
            <person name="Grigoriev I.V."/>
            <person name="Crouch J.A."/>
            <person name="De Vries R.P."/>
            <person name="Sukno S.A."/>
            <person name="Thon M.R."/>
        </authorList>
    </citation>
    <scope>NUCLEOTIDE SEQUENCE</scope>
    <source>
        <strain evidence="2">CBS 112980</strain>
    </source>
</reference>
<dbReference type="RefSeq" id="XP_060358981.1">
    <property type="nucleotide sequence ID" value="XM_060501165.1"/>
</dbReference>
<proteinExistence type="predicted"/>
<dbReference type="EMBL" id="JAHMHS010000164">
    <property type="protein sequence ID" value="KAK1710921.1"/>
    <property type="molecule type" value="Genomic_DNA"/>
</dbReference>